<evidence type="ECO:0000313" key="4">
    <source>
        <dbReference type="EMBL" id="KAK9043180.1"/>
    </source>
</evidence>
<dbReference type="InterPro" id="IPR001878">
    <property type="entry name" value="Znf_CCHC"/>
</dbReference>
<gene>
    <name evidence="4" type="ORF">V6N11_071527</name>
</gene>
<accession>A0ABR2U0E8</accession>
<proteinExistence type="predicted"/>
<sequence>MITTIGESIGPVTKIDFQTVSGCGGHFVRLSVSLDLCKPLVSKPLINGRLQIVEYESLPTTCFGCGKHGHVQNICPLDSTNSGDVAHLLSKPLVNQLAPPPMEPFGPWMMSIDTRDVCKTLADSAIVSTVVISTDARDVSKTHADSSLVSSTTISTIFSYEVARDAENADPNIVVQTSARDSSLPPSGEPPDGHVSDAPVLSARGVLAHGEVNARSSSDLVVNNAEMFAPKAQQDFKPSLFMMNLKVMCWNVQGADSWPSFPVPFGT</sequence>
<evidence type="ECO:0000259" key="3">
    <source>
        <dbReference type="PROSITE" id="PS50158"/>
    </source>
</evidence>
<comment type="caution">
    <text evidence="4">The sequence shown here is derived from an EMBL/GenBank/DDBJ whole genome shotgun (WGS) entry which is preliminary data.</text>
</comment>
<name>A0ABR2U0E8_9ROSI</name>
<feature type="region of interest" description="Disordered" evidence="2">
    <location>
        <begin position="178"/>
        <end position="198"/>
    </location>
</feature>
<evidence type="ECO:0000256" key="1">
    <source>
        <dbReference type="PROSITE-ProRule" id="PRU00047"/>
    </source>
</evidence>
<organism evidence="4 5">
    <name type="scientific">Hibiscus sabdariffa</name>
    <name type="common">roselle</name>
    <dbReference type="NCBI Taxonomy" id="183260"/>
    <lineage>
        <taxon>Eukaryota</taxon>
        <taxon>Viridiplantae</taxon>
        <taxon>Streptophyta</taxon>
        <taxon>Embryophyta</taxon>
        <taxon>Tracheophyta</taxon>
        <taxon>Spermatophyta</taxon>
        <taxon>Magnoliopsida</taxon>
        <taxon>eudicotyledons</taxon>
        <taxon>Gunneridae</taxon>
        <taxon>Pentapetalae</taxon>
        <taxon>rosids</taxon>
        <taxon>malvids</taxon>
        <taxon>Malvales</taxon>
        <taxon>Malvaceae</taxon>
        <taxon>Malvoideae</taxon>
        <taxon>Hibiscus</taxon>
    </lineage>
</organism>
<dbReference type="InterPro" id="IPR040256">
    <property type="entry name" value="At4g02000-like"/>
</dbReference>
<keyword evidence="5" id="KW-1185">Reference proteome</keyword>
<keyword evidence="1" id="KW-0863">Zinc-finger</keyword>
<evidence type="ECO:0000256" key="2">
    <source>
        <dbReference type="SAM" id="MobiDB-lite"/>
    </source>
</evidence>
<feature type="domain" description="CCHC-type" evidence="3">
    <location>
        <begin position="62"/>
        <end position="76"/>
    </location>
</feature>
<keyword evidence="1" id="KW-0479">Metal-binding</keyword>
<dbReference type="Proteomes" id="UP001396334">
    <property type="component" value="Unassembled WGS sequence"/>
</dbReference>
<reference evidence="4 5" key="1">
    <citation type="journal article" date="2024" name="G3 (Bethesda)">
        <title>Genome assembly of Hibiscus sabdariffa L. provides insights into metabolisms of medicinal natural products.</title>
        <authorList>
            <person name="Kim T."/>
        </authorList>
    </citation>
    <scope>NUCLEOTIDE SEQUENCE [LARGE SCALE GENOMIC DNA]</scope>
    <source>
        <strain evidence="4">TK-2024</strain>
        <tissue evidence="4">Old leaves</tissue>
    </source>
</reference>
<dbReference type="PANTHER" id="PTHR31286">
    <property type="entry name" value="GLYCINE-RICH CELL WALL STRUCTURAL PROTEIN 1.8-LIKE"/>
    <property type="match status" value="1"/>
</dbReference>
<dbReference type="PROSITE" id="PS50158">
    <property type="entry name" value="ZF_CCHC"/>
    <property type="match status" value="1"/>
</dbReference>
<dbReference type="PANTHER" id="PTHR31286:SF99">
    <property type="entry name" value="DUF4283 DOMAIN-CONTAINING PROTEIN"/>
    <property type="match status" value="1"/>
</dbReference>
<keyword evidence="1" id="KW-0862">Zinc</keyword>
<evidence type="ECO:0000313" key="5">
    <source>
        <dbReference type="Proteomes" id="UP001396334"/>
    </source>
</evidence>
<protein>
    <recommendedName>
        <fullName evidence="3">CCHC-type domain-containing protein</fullName>
    </recommendedName>
</protein>
<dbReference type="EMBL" id="JBBPBN010000003">
    <property type="protein sequence ID" value="KAK9043180.1"/>
    <property type="molecule type" value="Genomic_DNA"/>
</dbReference>